<dbReference type="Pfam" id="PF07690">
    <property type="entry name" value="MFS_1"/>
    <property type="match status" value="1"/>
</dbReference>
<dbReference type="InterPro" id="IPR011701">
    <property type="entry name" value="MFS"/>
</dbReference>
<gene>
    <name evidence="9" type="ORF">PNOK_0603400</name>
</gene>
<comment type="subcellular location">
    <subcellularLocation>
        <location evidence="1">Endomembrane system</location>
        <topology evidence="1">Multi-pass membrane protein</topology>
    </subcellularLocation>
</comment>
<proteinExistence type="inferred from homology"/>
<dbReference type="Gene3D" id="1.20.1250.20">
    <property type="entry name" value="MFS general substrate transporter like domains"/>
    <property type="match status" value="1"/>
</dbReference>
<dbReference type="InterPro" id="IPR020846">
    <property type="entry name" value="MFS_dom"/>
</dbReference>
<dbReference type="PANTHER" id="PTHR23501">
    <property type="entry name" value="MAJOR FACILITATOR SUPERFAMILY"/>
    <property type="match status" value="1"/>
</dbReference>
<dbReference type="AlphaFoldDB" id="A0A286UHT1"/>
<dbReference type="Proteomes" id="UP000217199">
    <property type="component" value="Unassembled WGS sequence"/>
</dbReference>
<keyword evidence="4" id="KW-0812">Transmembrane</keyword>
<dbReference type="PROSITE" id="PS50850">
    <property type="entry name" value="MFS"/>
    <property type="match status" value="1"/>
</dbReference>
<dbReference type="PANTHER" id="PTHR23501:SF84">
    <property type="entry name" value="VACUOLAR MEMBRANE AMINO ACID UPTAKE TRANSPORTER FNX2"/>
    <property type="match status" value="1"/>
</dbReference>
<comment type="similarity">
    <text evidence="2">Belongs to the major facilitator superfamily.</text>
</comment>
<dbReference type="OrthoDB" id="3437016at2759"/>
<evidence type="ECO:0000259" key="8">
    <source>
        <dbReference type="PROSITE" id="PS50850"/>
    </source>
</evidence>
<dbReference type="STRING" id="2282107.A0A286UHT1"/>
<evidence type="ECO:0000256" key="7">
    <source>
        <dbReference type="SAM" id="MobiDB-lite"/>
    </source>
</evidence>
<keyword evidence="10" id="KW-1185">Reference proteome</keyword>
<evidence type="ECO:0000313" key="10">
    <source>
        <dbReference type="Proteomes" id="UP000217199"/>
    </source>
</evidence>
<evidence type="ECO:0000313" key="9">
    <source>
        <dbReference type="EMBL" id="PAV19190.1"/>
    </source>
</evidence>
<dbReference type="InterPro" id="IPR036259">
    <property type="entry name" value="MFS_trans_sf"/>
</dbReference>
<dbReference type="GO" id="GO:0000329">
    <property type="term" value="C:fungal-type vacuole membrane"/>
    <property type="evidence" value="ECO:0007669"/>
    <property type="project" value="TreeGrafter"/>
</dbReference>
<dbReference type="FunFam" id="1.20.1720.10:FF:000013">
    <property type="entry name" value="Related to multidrug resistance proteins"/>
    <property type="match status" value="1"/>
</dbReference>
<accession>A0A286UHT1</accession>
<dbReference type="GO" id="GO:0012505">
    <property type="term" value="C:endomembrane system"/>
    <property type="evidence" value="ECO:0007669"/>
    <property type="project" value="UniProtKB-SubCell"/>
</dbReference>
<evidence type="ECO:0000256" key="4">
    <source>
        <dbReference type="ARBA" id="ARBA00022692"/>
    </source>
</evidence>
<feature type="compositionally biased region" description="Polar residues" evidence="7">
    <location>
        <begin position="14"/>
        <end position="23"/>
    </location>
</feature>
<dbReference type="Gene3D" id="1.20.1720.10">
    <property type="entry name" value="Multidrug resistance protein D"/>
    <property type="match status" value="1"/>
</dbReference>
<keyword evidence="5" id="KW-1133">Transmembrane helix</keyword>
<evidence type="ECO:0000256" key="1">
    <source>
        <dbReference type="ARBA" id="ARBA00004127"/>
    </source>
</evidence>
<feature type="region of interest" description="Disordered" evidence="7">
    <location>
        <begin position="1"/>
        <end position="23"/>
    </location>
</feature>
<dbReference type="InParanoid" id="A0A286UHT1"/>
<keyword evidence="3" id="KW-0813">Transport</keyword>
<organism evidence="9 10">
    <name type="scientific">Pyrrhoderma noxium</name>
    <dbReference type="NCBI Taxonomy" id="2282107"/>
    <lineage>
        <taxon>Eukaryota</taxon>
        <taxon>Fungi</taxon>
        <taxon>Dikarya</taxon>
        <taxon>Basidiomycota</taxon>
        <taxon>Agaricomycotina</taxon>
        <taxon>Agaricomycetes</taxon>
        <taxon>Hymenochaetales</taxon>
        <taxon>Hymenochaetaceae</taxon>
        <taxon>Pyrrhoderma</taxon>
    </lineage>
</organism>
<reference evidence="9 10" key="1">
    <citation type="journal article" date="2017" name="Mol. Ecol.">
        <title>Comparative and population genomic landscape of Phellinus noxius: A hypervariable fungus causing root rot in trees.</title>
        <authorList>
            <person name="Chung C.L."/>
            <person name="Lee T.J."/>
            <person name="Akiba M."/>
            <person name="Lee H.H."/>
            <person name="Kuo T.H."/>
            <person name="Liu D."/>
            <person name="Ke H.M."/>
            <person name="Yokoi T."/>
            <person name="Roa M.B."/>
            <person name="Lu M.J."/>
            <person name="Chang Y.Y."/>
            <person name="Ann P.J."/>
            <person name="Tsai J.N."/>
            <person name="Chen C.Y."/>
            <person name="Tzean S.S."/>
            <person name="Ota Y."/>
            <person name="Hattori T."/>
            <person name="Sahashi N."/>
            <person name="Liou R.F."/>
            <person name="Kikuchi T."/>
            <person name="Tsai I.J."/>
        </authorList>
    </citation>
    <scope>NUCLEOTIDE SEQUENCE [LARGE SCALE GENOMIC DNA]</scope>
    <source>
        <strain evidence="9 10">FFPRI411160</strain>
    </source>
</reference>
<feature type="domain" description="Major facilitator superfamily (MFS) profile" evidence="8">
    <location>
        <begin position="59"/>
        <end position="532"/>
    </location>
</feature>
<comment type="caution">
    <text evidence="9">The sequence shown here is derived from an EMBL/GenBank/DDBJ whole genome shotgun (WGS) entry which is preliminary data.</text>
</comment>
<dbReference type="SUPFAM" id="SSF103473">
    <property type="entry name" value="MFS general substrate transporter"/>
    <property type="match status" value="1"/>
</dbReference>
<keyword evidence="6" id="KW-0472">Membrane</keyword>
<dbReference type="CDD" id="cd17502">
    <property type="entry name" value="MFS_Azr1_MDR_like"/>
    <property type="match status" value="1"/>
</dbReference>
<evidence type="ECO:0000256" key="6">
    <source>
        <dbReference type="ARBA" id="ARBA00023136"/>
    </source>
</evidence>
<sequence>MTIGERQPLLGNDEQGTVTKQPYSSVSIVPVDESQSVPVTEEDEELRKVREGDEKMSKLIIPLGLGVFLAAMDQTVVASSYASIGSELKQLQSTSWIATGYMLTLTSFQPLYGKLSDIFGRKPCLLFAYSIFGTGCLLCGGARNMKELIVSRALAGIGGAGMSTVVTILVSDIVPLRSRGTWQGILNLIFAAGSAVGAPLGGLLADGMGWRWSFYIQAPLAFLALTIVSLALHLPSRNQTTDLTSKLGRIDFLGAFTLICSVFSLLLGLDNGGNVSWSSSFTVISMGSAALFFTLFILTESCFATEPFAPTRVLAHPSLFAAYLCNLLSVGCAMDNVYYSSLFLQATFGTSAAKAGLGLVPAVIASVTGSLSSGLLMQRSGKYYWLTVGAYTAQVIGTALLVLATWSKSTQTGIGLVETGLAMQALGNGSGLTTTLIAIIANASPGDQAVAIAISYLFRSMGSVLGISVGGTLVQNTLRINLSSALSDRGVDIDDIIERARSSLSSLSSLPPAVERIVRASYSEAPEKVVIL</sequence>
<evidence type="ECO:0000256" key="5">
    <source>
        <dbReference type="ARBA" id="ARBA00022989"/>
    </source>
</evidence>
<dbReference type="EMBL" id="NBII01000005">
    <property type="protein sequence ID" value="PAV19190.1"/>
    <property type="molecule type" value="Genomic_DNA"/>
</dbReference>
<evidence type="ECO:0000256" key="2">
    <source>
        <dbReference type="ARBA" id="ARBA00008335"/>
    </source>
</evidence>
<name>A0A286UHT1_9AGAM</name>
<evidence type="ECO:0000256" key="3">
    <source>
        <dbReference type="ARBA" id="ARBA00022448"/>
    </source>
</evidence>
<protein>
    <submittedName>
        <fullName evidence="9">MFS general substrate transporter</fullName>
    </submittedName>
</protein>
<dbReference type="GO" id="GO:0015174">
    <property type="term" value="F:basic amino acid transmembrane transporter activity"/>
    <property type="evidence" value="ECO:0007669"/>
    <property type="project" value="TreeGrafter"/>
</dbReference>